<keyword evidence="1" id="KW-0812">Transmembrane</keyword>
<proteinExistence type="predicted"/>
<keyword evidence="1" id="KW-1133">Transmembrane helix</keyword>
<sequence length="280" mass="32756">MERFQIIPLSLLVASDILVIYRITSDKNIVIWKYFISFLFVILYLFHNRLADDRRDFDFDNKFHPDRAVQRGLISLNKLKTLSFISIVLMILLSGSFNFLSLAIFIPLILYALFAKKDFFLAHDFKEKHLFGYNFLNMLQILSLQVFIYASMIDSLHFNSFICFHILFVFVLSLQVEVTRKIKPGTSLGKDLYSDRMGMGGAIVLWGSFGIFSLFISAYLAYMLNIDLNTIFLFEFVMLLLFFIGGTLYYLKKSLTYENYFWAIMFLTYIGQNLFLAYAN</sequence>
<dbReference type="AlphaFoldDB" id="A0A381YNG6"/>
<reference evidence="2" key="1">
    <citation type="submission" date="2018-05" db="EMBL/GenBank/DDBJ databases">
        <authorList>
            <person name="Lanie J.A."/>
            <person name="Ng W.-L."/>
            <person name="Kazmierczak K.M."/>
            <person name="Andrzejewski T.M."/>
            <person name="Davidsen T.M."/>
            <person name="Wayne K.J."/>
            <person name="Tettelin H."/>
            <person name="Glass J.I."/>
            <person name="Rusch D."/>
            <person name="Podicherti R."/>
            <person name="Tsui H.-C.T."/>
            <person name="Winkler M.E."/>
        </authorList>
    </citation>
    <scope>NUCLEOTIDE SEQUENCE</scope>
</reference>
<feature type="transmembrane region" description="Helical" evidence="1">
    <location>
        <begin position="158"/>
        <end position="178"/>
    </location>
</feature>
<feature type="transmembrane region" description="Helical" evidence="1">
    <location>
        <begin position="30"/>
        <end position="47"/>
    </location>
</feature>
<evidence type="ECO:0000313" key="2">
    <source>
        <dbReference type="EMBL" id="SVA78171.1"/>
    </source>
</evidence>
<evidence type="ECO:0000256" key="1">
    <source>
        <dbReference type="SAM" id="Phobius"/>
    </source>
</evidence>
<keyword evidence="1" id="KW-0472">Membrane</keyword>
<protein>
    <recommendedName>
        <fullName evidence="3">Prenyltransferase</fullName>
    </recommendedName>
</protein>
<accession>A0A381YNG6</accession>
<feature type="transmembrane region" description="Helical" evidence="1">
    <location>
        <begin position="199"/>
        <end position="222"/>
    </location>
</feature>
<evidence type="ECO:0008006" key="3">
    <source>
        <dbReference type="Google" id="ProtNLM"/>
    </source>
</evidence>
<name>A0A381YNG6_9ZZZZ</name>
<organism evidence="2">
    <name type="scientific">marine metagenome</name>
    <dbReference type="NCBI Taxonomy" id="408172"/>
    <lineage>
        <taxon>unclassified sequences</taxon>
        <taxon>metagenomes</taxon>
        <taxon>ecological metagenomes</taxon>
    </lineage>
</organism>
<feature type="transmembrane region" description="Helical" evidence="1">
    <location>
        <begin position="228"/>
        <end position="251"/>
    </location>
</feature>
<dbReference type="EMBL" id="UINC01018580">
    <property type="protein sequence ID" value="SVA78171.1"/>
    <property type="molecule type" value="Genomic_DNA"/>
</dbReference>
<feature type="transmembrane region" description="Helical" evidence="1">
    <location>
        <begin position="135"/>
        <end position="152"/>
    </location>
</feature>
<feature type="transmembrane region" description="Helical" evidence="1">
    <location>
        <begin position="6"/>
        <end position="23"/>
    </location>
</feature>
<feature type="transmembrane region" description="Helical" evidence="1">
    <location>
        <begin position="84"/>
        <end position="114"/>
    </location>
</feature>
<gene>
    <name evidence="2" type="ORF">METZ01_LOCUS131025</name>
</gene>
<feature type="transmembrane region" description="Helical" evidence="1">
    <location>
        <begin position="260"/>
        <end position="279"/>
    </location>
</feature>